<dbReference type="InterPro" id="IPR036640">
    <property type="entry name" value="ABC1_TM_sf"/>
</dbReference>
<proteinExistence type="predicted"/>
<dbReference type="CDD" id="cd18548">
    <property type="entry name" value="ABC_6TM_Tm287_like"/>
    <property type="match status" value="1"/>
</dbReference>
<evidence type="ECO:0000313" key="10">
    <source>
        <dbReference type="EMBL" id="MBM6923663.1"/>
    </source>
</evidence>
<dbReference type="PROSITE" id="PS50929">
    <property type="entry name" value="ABC_TM1F"/>
    <property type="match status" value="1"/>
</dbReference>
<dbReference type="SMART" id="SM00382">
    <property type="entry name" value="AAA"/>
    <property type="match status" value="1"/>
</dbReference>
<keyword evidence="3" id="KW-0547">Nucleotide-binding</keyword>
<dbReference type="Pfam" id="PF00005">
    <property type="entry name" value="ABC_tran"/>
    <property type="match status" value="1"/>
</dbReference>
<evidence type="ECO:0000256" key="4">
    <source>
        <dbReference type="ARBA" id="ARBA00022840"/>
    </source>
</evidence>
<feature type="transmembrane region" description="Helical" evidence="7">
    <location>
        <begin position="130"/>
        <end position="149"/>
    </location>
</feature>
<feature type="transmembrane region" description="Helical" evidence="7">
    <location>
        <begin position="238"/>
        <end position="258"/>
    </location>
</feature>
<feature type="transmembrane region" description="Helical" evidence="7">
    <location>
        <begin position="155"/>
        <end position="178"/>
    </location>
</feature>
<evidence type="ECO:0000256" key="5">
    <source>
        <dbReference type="ARBA" id="ARBA00022989"/>
    </source>
</evidence>
<dbReference type="Gene3D" id="3.40.50.300">
    <property type="entry name" value="P-loop containing nucleotide triphosphate hydrolases"/>
    <property type="match status" value="1"/>
</dbReference>
<dbReference type="SUPFAM" id="SSF52540">
    <property type="entry name" value="P-loop containing nucleoside triphosphate hydrolases"/>
    <property type="match status" value="1"/>
</dbReference>
<evidence type="ECO:0000256" key="6">
    <source>
        <dbReference type="ARBA" id="ARBA00023136"/>
    </source>
</evidence>
<dbReference type="InterPro" id="IPR011527">
    <property type="entry name" value="ABC1_TM_dom"/>
</dbReference>
<evidence type="ECO:0000313" key="11">
    <source>
        <dbReference type="Proteomes" id="UP000724149"/>
    </source>
</evidence>
<feature type="transmembrane region" description="Helical" evidence="7">
    <location>
        <begin position="278"/>
        <end position="296"/>
    </location>
</feature>
<sequence>MKKMFLRLRPFIGLVICSGLFIIGNSLANLQMPALLADIVNNGVAMGDSDYVTHTGIRMLGVAFFAVCCSLGTTYCSSRIATGFSSRLRDELFYKVQSFSEGEVDRFGTASLITRSINDVSQIQHFLMMLIRNMLSAPITAIGGVYLAFSCNAQLAMIVFAAMPLIVLIVVGISRFSIPLTRVMQEKLDQVNLVLREKLRGVRVIRAFGTEEYEEQRFARANEDLTGVSIRMQRTMSAMSPLVMIVLNGATVFLIYVGGVKVNNGLMPYGDIMAVVEYVMQILMSMMMISMIFIRIPRAVASAGRINAILDCDTAIEGGNVTDSGETRGRLEFRNVTFSYENADEPAVKNISFTAEKGQTVAIIGSTGSGKTTLLNLIPRFYDAQEGQILIDGIDHREYDLKALRDKIGFAAQKAVLFAGSVADNIAYGLDNATREQVEHAARIAQAEEFILDKIGGYDSPIEQGGQNLSGGQKQRLSIARAIIRRPEFYLFDDSFSALDFRTDLELRRALAAETENSTVLIVAQRVSTIMHADQILVLERGELVGHGTHQELMRTCEIYREIVLSQLSEQEATQNGR</sequence>
<dbReference type="InterPro" id="IPR003593">
    <property type="entry name" value="AAA+_ATPase"/>
</dbReference>
<organism evidence="10 11">
    <name type="scientific">Hydrogenoanaerobacterium saccharovorans</name>
    <dbReference type="NCBI Taxonomy" id="474960"/>
    <lineage>
        <taxon>Bacteria</taxon>
        <taxon>Bacillati</taxon>
        <taxon>Bacillota</taxon>
        <taxon>Clostridia</taxon>
        <taxon>Eubacteriales</taxon>
        <taxon>Oscillospiraceae</taxon>
        <taxon>Hydrogenoanaerobacterium</taxon>
    </lineage>
</organism>
<dbReference type="InterPro" id="IPR027417">
    <property type="entry name" value="P-loop_NTPase"/>
</dbReference>
<evidence type="ECO:0000259" key="8">
    <source>
        <dbReference type="PROSITE" id="PS50893"/>
    </source>
</evidence>
<dbReference type="Pfam" id="PF00664">
    <property type="entry name" value="ABC_membrane"/>
    <property type="match status" value="1"/>
</dbReference>
<feature type="domain" description="ABC transmembrane type-1" evidence="9">
    <location>
        <begin position="18"/>
        <end position="298"/>
    </location>
</feature>
<reference evidence="10 11" key="1">
    <citation type="journal article" date="2021" name="Sci. Rep.">
        <title>The distribution of antibiotic resistance genes in chicken gut microbiota commensals.</title>
        <authorList>
            <person name="Juricova H."/>
            <person name="Matiasovicova J."/>
            <person name="Kubasova T."/>
            <person name="Cejkova D."/>
            <person name="Rychlik I."/>
        </authorList>
    </citation>
    <scope>NUCLEOTIDE SEQUENCE [LARGE SCALE GENOMIC DNA]</scope>
    <source>
        <strain evidence="10 11">An564</strain>
    </source>
</reference>
<dbReference type="PANTHER" id="PTHR43394:SF1">
    <property type="entry name" value="ATP-BINDING CASSETTE SUB-FAMILY B MEMBER 10, MITOCHONDRIAL"/>
    <property type="match status" value="1"/>
</dbReference>
<keyword evidence="6 7" id="KW-0472">Membrane</keyword>
<dbReference type="PANTHER" id="PTHR43394">
    <property type="entry name" value="ATP-DEPENDENT PERMEASE MDL1, MITOCHONDRIAL"/>
    <property type="match status" value="1"/>
</dbReference>
<dbReference type="InterPro" id="IPR039421">
    <property type="entry name" value="Type_1_exporter"/>
</dbReference>
<dbReference type="InterPro" id="IPR003439">
    <property type="entry name" value="ABC_transporter-like_ATP-bd"/>
</dbReference>
<accession>A0ABS2GNG7</accession>
<feature type="domain" description="ABC transporter" evidence="8">
    <location>
        <begin position="331"/>
        <end position="566"/>
    </location>
</feature>
<evidence type="ECO:0000256" key="3">
    <source>
        <dbReference type="ARBA" id="ARBA00022741"/>
    </source>
</evidence>
<evidence type="ECO:0000256" key="1">
    <source>
        <dbReference type="ARBA" id="ARBA00004651"/>
    </source>
</evidence>
<dbReference type="EMBL" id="JACSNR010000007">
    <property type="protein sequence ID" value="MBM6923663.1"/>
    <property type="molecule type" value="Genomic_DNA"/>
</dbReference>
<keyword evidence="2 7" id="KW-0812">Transmembrane</keyword>
<keyword evidence="5 7" id="KW-1133">Transmembrane helix</keyword>
<dbReference type="SUPFAM" id="SSF90123">
    <property type="entry name" value="ABC transporter transmembrane region"/>
    <property type="match status" value="1"/>
</dbReference>
<keyword evidence="11" id="KW-1185">Reference proteome</keyword>
<comment type="caution">
    <text evidence="10">The sequence shown here is derived from an EMBL/GenBank/DDBJ whole genome shotgun (WGS) entry which is preliminary data.</text>
</comment>
<name>A0ABS2GNG7_9FIRM</name>
<protein>
    <submittedName>
        <fullName evidence="10">ABC transporter ATP-binding protein</fullName>
    </submittedName>
</protein>
<evidence type="ECO:0000256" key="7">
    <source>
        <dbReference type="SAM" id="Phobius"/>
    </source>
</evidence>
<gene>
    <name evidence="10" type="ORF">H9X81_08175</name>
</gene>
<dbReference type="InterPro" id="IPR017871">
    <property type="entry name" value="ABC_transporter-like_CS"/>
</dbReference>
<evidence type="ECO:0000256" key="2">
    <source>
        <dbReference type="ARBA" id="ARBA00022692"/>
    </source>
</evidence>
<dbReference type="PROSITE" id="PS00211">
    <property type="entry name" value="ABC_TRANSPORTER_1"/>
    <property type="match status" value="1"/>
</dbReference>
<dbReference type="Gene3D" id="1.20.1560.10">
    <property type="entry name" value="ABC transporter type 1, transmembrane domain"/>
    <property type="match status" value="1"/>
</dbReference>
<keyword evidence="4 10" id="KW-0067">ATP-binding</keyword>
<dbReference type="PROSITE" id="PS50893">
    <property type="entry name" value="ABC_TRANSPORTER_2"/>
    <property type="match status" value="1"/>
</dbReference>
<evidence type="ECO:0000259" key="9">
    <source>
        <dbReference type="PROSITE" id="PS50929"/>
    </source>
</evidence>
<dbReference type="Proteomes" id="UP000724149">
    <property type="component" value="Unassembled WGS sequence"/>
</dbReference>
<feature type="transmembrane region" description="Helical" evidence="7">
    <location>
        <begin position="56"/>
        <end position="77"/>
    </location>
</feature>
<dbReference type="GO" id="GO:0005524">
    <property type="term" value="F:ATP binding"/>
    <property type="evidence" value="ECO:0007669"/>
    <property type="project" value="UniProtKB-KW"/>
</dbReference>
<comment type="subcellular location">
    <subcellularLocation>
        <location evidence="1">Cell membrane</location>
        <topology evidence="1">Multi-pass membrane protein</topology>
    </subcellularLocation>
</comment>